<evidence type="ECO:0000313" key="13">
    <source>
        <dbReference type="Proteomes" id="UP000247389"/>
    </source>
</evidence>
<name>A0A1G6KNF7_9FIRM</name>
<evidence type="ECO:0000256" key="8">
    <source>
        <dbReference type="ARBA" id="ARBA00023163"/>
    </source>
</evidence>
<protein>
    <submittedName>
        <fullName evidence="11">RNA polymerase sigma-54 factor</fullName>
    </submittedName>
    <submittedName>
        <fullName evidence="12">RNA polymerase, sigma 54 subunit, RpoN/SigL</fullName>
    </submittedName>
</protein>
<dbReference type="Pfam" id="PF04552">
    <property type="entry name" value="Sigma54_DBD"/>
    <property type="match status" value="1"/>
</dbReference>
<dbReference type="AlphaFoldDB" id="A0A1G6KNF7"/>
<organism evidence="12 14">
    <name type="scientific">Halanaerobium congolense</name>
    <dbReference type="NCBI Taxonomy" id="54121"/>
    <lineage>
        <taxon>Bacteria</taxon>
        <taxon>Bacillati</taxon>
        <taxon>Bacillota</taxon>
        <taxon>Clostridia</taxon>
        <taxon>Halanaerobiales</taxon>
        <taxon>Halanaerobiaceae</taxon>
        <taxon>Halanaerobium</taxon>
    </lineage>
</organism>
<evidence type="ECO:0000313" key="14">
    <source>
        <dbReference type="Proteomes" id="UP000324896"/>
    </source>
</evidence>
<dbReference type="Gene3D" id="1.10.10.1330">
    <property type="entry name" value="RNA polymerase sigma-54 factor, core-binding domain"/>
    <property type="match status" value="1"/>
</dbReference>
<keyword evidence="5" id="KW-0805">Transcription regulation</keyword>
<evidence type="ECO:0000256" key="5">
    <source>
        <dbReference type="ARBA" id="ARBA00023015"/>
    </source>
</evidence>
<dbReference type="Proteomes" id="UP000324896">
    <property type="component" value="Unassembled WGS sequence"/>
</dbReference>
<evidence type="ECO:0000256" key="4">
    <source>
        <dbReference type="ARBA" id="ARBA00022695"/>
    </source>
</evidence>
<feature type="domain" description="RNA polymerase sigma factor 54 core-binding" evidence="10">
    <location>
        <begin position="74"/>
        <end position="152"/>
    </location>
</feature>
<dbReference type="Proteomes" id="UP000247389">
    <property type="component" value="Unassembled WGS sequence"/>
</dbReference>
<dbReference type="RefSeq" id="WP_110301127.1">
    <property type="nucleotide sequence ID" value="NZ_FMYT01000004.1"/>
</dbReference>
<dbReference type="PANTHER" id="PTHR32248">
    <property type="entry name" value="RNA POLYMERASE SIGMA-54 FACTOR"/>
    <property type="match status" value="1"/>
</dbReference>
<keyword evidence="7" id="KW-0238">DNA-binding</keyword>
<keyword evidence="2" id="KW-0240">DNA-directed RNA polymerase</keyword>
<dbReference type="PROSITE" id="PS00718">
    <property type="entry name" value="SIGMA54_2"/>
    <property type="match status" value="1"/>
</dbReference>
<dbReference type="EMBL" id="FMYT01000004">
    <property type="protein sequence ID" value="SDC31866.1"/>
    <property type="molecule type" value="Genomic_DNA"/>
</dbReference>
<keyword evidence="4" id="KW-0548">Nucleotidyltransferase</keyword>
<evidence type="ECO:0000259" key="10">
    <source>
        <dbReference type="Pfam" id="PF04963"/>
    </source>
</evidence>
<dbReference type="GO" id="GO:0016987">
    <property type="term" value="F:sigma factor activity"/>
    <property type="evidence" value="ECO:0007669"/>
    <property type="project" value="UniProtKB-KW"/>
</dbReference>
<evidence type="ECO:0000313" key="12">
    <source>
        <dbReference type="EMBL" id="SDC31866.1"/>
    </source>
</evidence>
<feature type="domain" description="RNA polymerase sigma factor 54 DNA-binding" evidence="9">
    <location>
        <begin position="212"/>
        <end position="364"/>
    </location>
</feature>
<dbReference type="PRINTS" id="PR00045">
    <property type="entry name" value="SIGMA54FCT"/>
</dbReference>
<evidence type="ECO:0000256" key="1">
    <source>
        <dbReference type="ARBA" id="ARBA00008798"/>
    </source>
</evidence>
<reference evidence="11 13" key="2">
    <citation type="submission" date="2018-04" db="EMBL/GenBank/DDBJ databases">
        <title>Subsurface microbial communities from deep shales in Ohio and West Virginia, USA.</title>
        <authorList>
            <person name="Wrighton K."/>
        </authorList>
    </citation>
    <scope>NUCLEOTIDE SEQUENCE [LARGE SCALE GENOMIC DNA]</scope>
    <source>
        <strain evidence="11 13">MSL28</strain>
    </source>
</reference>
<dbReference type="GO" id="GO:0003677">
    <property type="term" value="F:DNA binding"/>
    <property type="evidence" value="ECO:0007669"/>
    <property type="project" value="UniProtKB-KW"/>
</dbReference>
<keyword evidence="3" id="KW-0808">Transferase</keyword>
<evidence type="ECO:0000256" key="3">
    <source>
        <dbReference type="ARBA" id="ARBA00022679"/>
    </source>
</evidence>
<dbReference type="PROSITE" id="PS50044">
    <property type="entry name" value="SIGMA54_3"/>
    <property type="match status" value="1"/>
</dbReference>
<dbReference type="Pfam" id="PF00309">
    <property type="entry name" value="Sigma54_AID"/>
    <property type="match status" value="1"/>
</dbReference>
<dbReference type="GO" id="GO:0001216">
    <property type="term" value="F:DNA-binding transcription activator activity"/>
    <property type="evidence" value="ECO:0007669"/>
    <property type="project" value="InterPro"/>
</dbReference>
<dbReference type="GO" id="GO:0006352">
    <property type="term" value="P:DNA-templated transcription initiation"/>
    <property type="evidence" value="ECO:0007669"/>
    <property type="project" value="InterPro"/>
</dbReference>
<evidence type="ECO:0000313" key="11">
    <source>
        <dbReference type="EMBL" id="PXV62885.1"/>
    </source>
</evidence>
<dbReference type="EMBL" id="QICM01000028">
    <property type="protein sequence ID" value="PXV62885.1"/>
    <property type="molecule type" value="Genomic_DNA"/>
</dbReference>
<keyword evidence="8" id="KW-0804">Transcription</keyword>
<dbReference type="GO" id="GO:0000428">
    <property type="term" value="C:DNA-directed RNA polymerase complex"/>
    <property type="evidence" value="ECO:0007669"/>
    <property type="project" value="UniProtKB-KW"/>
</dbReference>
<evidence type="ECO:0000256" key="2">
    <source>
        <dbReference type="ARBA" id="ARBA00022478"/>
    </source>
</evidence>
<evidence type="ECO:0000256" key="7">
    <source>
        <dbReference type="ARBA" id="ARBA00023125"/>
    </source>
</evidence>
<gene>
    <name evidence="11" type="ORF">C8C78_1283</name>
    <name evidence="12" type="ORF">SAMN04488597_104164</name>
</gene>
<dbReference type="InterPro" id="IPR038709">
    <property type="entry name" value="RpoN_core-bd_sf"/>
</dbReference>
<dbReference type="InterPro" id="IPR000394">
    <property type="entry name" value="RNA_pol_sigma_54"/>
</dbReference>
<dbReference type="GO" id="GO:0016779">
    <property type="term" value="F:nucleotidyltransferase activity"/>
    <property type="evidence" value="ECO:0007669"/>
    <property type="project" value="UniProtKB-KW"/>
</dbReference>
<reference evidence="12 14" key="1">
    <citation type="submission" date="2016-10" db="EMBL/GenBank/DDBJ databases">
        <authorList>
            <person name="Varghese N."/>
            <person name="Submissions S."/>
        </authorList>
    </citation>
    <scope>NUCLEOTIDE SEQUENCE [LARGE SCALE GENOMIC DNA]</scope>
    <source>
        <strain evidence="12 14">WG10</strain>
    </source>
</reference>
<dbReference type="InterPro" id="IPR007046">
    <property type="entry name" value="RNA_pol_sigma_54_core-bd"/>
</dbReference>
<evidence type="ECO:0000259" key="9">
    <source>
        <dbReference type="Pfam" id="PF04552"/>
    </source>
</evidence>
<dbReference type="PANTHER" id="PTHR32248:SF4">
    <property type="entry name" value="RNA POLYMERASE SIGMA-54 FACTOR"/>
    <property type="match status" value="1"/>
</dbReference>
<dbReference type="Pfam" id="PF04963">
    <property type="entry name" value="Sigma54_CBD"/>
    <property type="match status" value="1"/>
</dbReference>
<comment type="similarity">
    <text evidence="1">Belongs to the sigma-54 factor family.</text>
</comment>
<proteinExistence type="inferred from homology"/>
<sequence length="367" mass="42842">MQVDINLDLKAKQELVMTPQLQMAVKILQYNSIELTEFINEQAKENPLLEILENKIDNFYNNSTYSGIKNESYNYENFIAYNPKFCESLENQLFEVLSDNQLELGKFIVGNLNHKGELSLEFKEVAQIFFDSKSEKKIEEIKKIYKKIQSLDLKEALNSVNPCAEYVEADLTVKRNENGYEIISNESNNFNLQISSYYLKLLKNNSDSEVEEYLKKKYKAALWLIKSIEQRKNTIIKILKAVLDKQYDFFEYGFKHLYTMTMREIAEDIEMHESTVSRATTNKYIQTPHGTVPFKMFFNSGIDNLSSVSIKALIIELIKNEDKSKPLSDTKIVDIFKNEYELDISRRTVAKYRKALAIKGSRLRNNY</sequence>
<accession>A0A1G6KNF7</accession>
<dbReference type="InterPro" id="IPR007634">
    <property type="entry name" value="RNA_pol_sigma_54_DNA-bd"/>
</dbReference>
<dbReference type="Gene3D" id="1.10.10.60">
    <property type="entry name" value="Homeodomain-like"/>
    <property type="match status" value="1"/>
</dbReference>
<keyword evidence="6" id="KW-0731">Sigma factor</keyword>
<evidence type="ECO:0000256" key="6">
    <source>
        <dbReference type="ARBA" id="ARBA00023082"/>
    </source>
</evidence>